<dbReference type="EMBL" id="BART01011107">
    <property type="protein sequence ID" value="GAG80836.1"/>
    <property type="molecule type" value="Genomic_DNA"/>
</dbReference>
<dbReference type="PANTHER" id="PTHR39328">
    <property type="entry name" value="BLL2871 PROTEIN"/>
    <property type="match status" value="1"/>
</dbReference>
<dbReference type="PANTHER" id="PTHR39328:SF1">
    <property type="entry name" value="BLL2871 PROTEIN"/>
    <property type="match status" value="1"/>
</dbReference>
<gene>
    <name evidence="1" type="ORF">S01H4_23827</name>
</gene>
<comment type="caution">
    <text evidence="1">The sequence shown here is derived from an EMBL/GenBank/DDBJ whole genome shotgun (WGS) entry which is preliminary data.</text>
</comment>
<proteinExistence type="predicted"/>
<dbReference type="SUPFAM" id="SSF56235">
    <property type="entry name" value="N-terminal nucleophile aminohydrolases (Ntn hydrolases)"/>
    <property type="match status" value="1"/>
</dbReference>
<name>X1C8W5_9ZZZZ</name>
<feature type="non-terminal residue" evidence="1">
    <location>
        <position position="1"/>
    </location>
</feature>
<dbReference type="AlphaFoldDB" id="X1C8W5"/>
<reference evidence="1" key="1">
    <citation type="journal article" date="2014" name="Front. Microbiol.">
        <title>High frequency of phylogenetically diverse reductive dehalogenase-homologous genes in deep subseafloor sedimentary metagenomes.</title>
        <authorList>
            <person name="Kawai M."/>
            <person name="Futagami T."/>
            <person name="Toyoda A."/>
            <person name="Takaki Y."/>
            <person name="Nishi S."/>
            <person name="Hori S."/>
            <person name="Arai W."/>
            <person name="Tsubouchi T."/>
            <person name="Morono Y."/>
            <person name="Uchiyama I."/>
            <person name="Ito T."/>
            <person name="Fujiyama A."/>
            <person name="Inagaki F."/>
            <person name="Takami H."/>
        </authorList>
    </citation>
    <scope>NUCLEOTIDE SEQUENCE</scope>
    <source>
        <strain evidence="1">Expedition CK06-06</strain>
    </source>
</reference>
<evidence type="ECO:0008006" key="2">
    <source>
        <dbReference type="Google" id="ProtNLM"/>
    </source>
</evidence>
<protein>
    <recommendedName>
        <fullName evidence="2">DUF1028 domain-containing protein</fullName>
    </recommendedName>
</protein>
<accession>X1C8W5</accession>
<evidence type="ECO:0000313" key="1">
    <source>
        <dbReference type="EMBL" id="GAG80836.1"/>
    </source>
</evidence>
<dbReference type="InterPro" id="IPR029055">
    <property type="entry name" value="Ntn_hydrolases_N"/>
</dbReference>
<dbReference type="InterPro" id="IPR010430">
    <property type="entry name" value="DUF1028"/>
</dbReference>
<dbReference type="Gene3D" id="3.60.20.10">
    <property type="entry name" value="Glutamine Phosphoribosylpyrophosphate, subunit 1, domain 1"/>
    <property type="match status" value="1"/>
</dbReference>
<sequence>HTYSIVARDPKTGEMGVGVQSHYFSVGSVVDWGTSGVGVVATQSFVNKSFGLRGLELMKQGKSPEEALDILLSDDDGKNVRQVALLDSQGRVAVHTGSKCIKYAGHEIGDNFSVQANMMLKDTVWPAMAQAFKKHKDTPLPERILKTLQAAEAEGGDIRGKQSAAILVVKAAPEVPHPRTNTVNPFFTFANL</sequence>
<dbReference type="Pfam" id="PF06267">
    <property type="entry name" value="DUF1028"/>
    <property type="match status" value="1"/>
</dbReference>
<organism evidence="1">
    <name type="scientific">marine sediment metagenome</name>
    <dbReference type="NCBI Taxonomy" id="412755"/>
    <lineage>
        <taxon>unclassified sequences</taxon>
        <taxon>metagenomes</taxon>
        <taxon>ecological metagenomes</taxon>
    </lineage>
</organism>